<evidence type="ECO:0008006" key="3">
    <source>
        <dbReference type="Google" id="ProtNLM"/>
    </source>
</evidence>
<organism evidence="1 2">
    <name type="scientific">Alicyclobacillus mali</name>
    <name type="common">ex Roth et al. 2021</name>
    <dbReference type="NCBI Taxonomy" id="1123961"/>
    <lineage>
        <taxon>Bacteria</taxon>
        <taxon>Bacillati</taxon>
        <taxon>Bacillota</taxon>
        <taxon>Bacilli</taxon>
        <taxon>Bacillales</taxon>
        <taxon>Alicyclobacillaceae</taxon>
        <taxon>Alicyclobacillus</taxon>
    </lineage>
</organism>
<gene>
    <name evidence="1" type="ORF">IW967_09485</name>
</gene>
<name>A0ABS0F495_9BACL</name>
<proteinExistence type="predicted"/>
<sequence>MQRGVICFVHPNGRQGILRVRGGWDLPFDAADGVGLGRVRAGDHVAFEVMQTPDGPVAYNLVRRP</sequence>
<dbReference type="RefSeq" id="WP_195867717.1">
    <property type="nucleotide sequence ID" value="NZ_JADPKZ010000040.1"/>
</dbReference>
<evidence type="ECO:0000313" key="2">
    <source>
        <dbReference type="Proteomes" id="UP000642910"/>
    </source>
</evidence>
<protein>
    <recommendedName>
        <fullName evidence="3">Cold shock protein (Beta-ribbon, CspA family)</fullName>
    </recommendedName>
</protein>
<dbReference type="EMBL" id="JADPKZ010000040">
    <property type="protein sequence ID" value="MBF8378089.1"/>
    <property type="molecule type" value="Genomic_DNA"/>
</dbReference>
<keyword evidence="2" id="KW-1185">Reference proteome</keyword>
<reference evidence="1 2" key="1">
    <citation type="submission" date="2020-11" db="EMBL/GenBank/DDBJ databases">
        <title>Genomic insight of Alicyclobacillus mali FL 18 reveals a new arsenic-resistant strain, with potential in environmental biotechnology.</title>
        <authorList>
            <person name="Fiorentino G."/>
            <person name="Gallo G."/>
            <person name="Aulitto M."/>
        </authorList>
    </citation>
    <scope>NUCLEOTIDE SEQUENCE [LARGE SCALE GENOMIC DNA]</scope>
    <source>
        <strain evidence="1 2">FL 18</strain>
    </source>
</reference>
<accession>A0ABS0F495</accession>
<dbReference type="Proteomes" id="UP000642910">
    <property type="component" value="Unassembled WGS sequence"/>
</dbReference>
<evidence type="ECO:0000313" key="1">
    <source>
        <dbReference type="EMBL" id="MBF8378089.1"/>
    </source>
</evidence>
<comment type="caution">
    <text evidence="1">The sequence shown here is derived from an EMBL/GenBank/DDBJ whole genome shotgun (WGS) entry which is preliminary data.</text>
</comment>